<evidence type="ECO:0000259" key="7">
    <source>
        <dbReference type="Pfam" id="PF08281"/>
    </source>
</evidence>
<sequence length="206" mass="24298">MDKVNDQYYINQILLGETNMFAVLVDRYKDLIFTLAIKMVKNREIAEEVSQDTFIKIFNSLNKFKGDSKFSTWIYKIAYNTCLDYLKKNKKEENHVVIDELKGHLIKTTDNALSDLEDQERKQDIQNCLNLLPSEESFLLTLFYFEDQNLNEIGKIMDISANNVKIKLFRSRKKLAVILKERLEPEILDYYEIGKISEQTKSEECR</sequence>
<dbReference type="InterPro" id="IPR013325">
    <property type="entry name" value="RNA_pol_sigma_r2"/>
</dbReference>
<dbReference type="InterPro" id="IPR039425">
    <property type="entry name" value="RNA_pol_sigma-70-like"/>
</dbReference>
<evidence type="ECO:0000256" key="3">
    <source>
        <dbReference type="ARBA" id="ARBA00023082"/>
    </source>
</evidence>
<keyword evidence="2" id="KW-0805">Transcription regulation</keyword>
<gene>
    <name evidence="8" type="ORF">B0A62_19065</name>
</gene>
<dbReference type="Gene3D" id="1.10.10.10">
    <property type="entry name" value="Winged helix-like DNA-binding domain superfamily/Winged helix DNA-binding domain"/>
    <property type="match status" value="1"/>
</dbReference>
<dbReference type="InterPro" id="IPR013324">
    <property type="entry name" value="RNA_pol_sigma_r3/r4-like"/>
</dbReference>
<evidence type="ECO:0000313" key="8">
    <source>
        <dbReference type="EMBL" id="OXA90917.1"/>
    </source>
</evidence>
<dbReference type="SUPFAM" id="SSF88946">
    <property type="entry name" value="Sigma2 domain of RNA polymerase sigma factors"/>
    <property type="match status" value="1"/>
</dbReference>
<dbReference type="Proteomes" id="UP000198424">
    <property type="component" value="Unassembled WGS sequence"/>
</dbReference>
<organism evidence="8 9">
    <name type="scientific">Flavobacterium hydatis</name>
    <name type="common">Cytophaga aquatilis</name>
    <dbReference type="NCBI Taxonomy" id="991"/>
    <lineage>
        <taxon>Bacteria</taxon>
        <taxon>Pseudomonadati</taxon>
        <taxon>Bacteroidota</taxon>
        <taxon>Flavobacteriia</taxon>
        <taxon>Flavobacteriales</taxon>
        <taxon>Flavobacteriaceae</taxon>
        <taxon>Flavobacterium</taxon>
    </lineage>
</organism>
<evidence type="ECO:0000256" key="5">
    <source>
        <dbReference type="ARBA" id="ARBA00023163"/>
    </source>
</evidence>
<dbReference type="PANTHER" id="PTHR43133">
    <property type="entry name" value="RNA POLYMERASE ECF-TYPE SIGMA FACTO"/>
    <property type="match status" value="1"/>
</dbReference>
<accession>A0ABX4CCF5</accession>
<dbReference type="Pfam" id="PF08281">
    <property type="entry name" value="Sigma70_r4_2"/>
    <property type="match status" value="1"/>
</dbReference>
<keyword evidence="5" id="KW-0804">Transcription</keyword>
<comment type="similarity">
    <text evidence="1">Belongs to the sigma-70 factor family. ECF subfamily.</text>
</comment>
<reference evidence="8 9" key="1">
    <citation type="submission" date="2016-11" db="EMBL/GenBank/DDBJ databases">
        <title>Whole genomes of Flavobacteriaceae.</title>
        <authorList>
            <person name="Stine C."/>
            <person name="Li C."/>
            <person name="Tadesse D."/>
        </authorList>
    </citation>
    <scope>NUCLEOTIDE SEQUENCE [LARGE SCALE GENOMIC DNA]</scope>
    <source>
        <strain evidence="8 9">ATCC 29551</strain>
    </source>
</reference>
<keyword evidence="4" id="KW-0238">DNA-binding</keyword>
<evidence type="ECO:0000313" key="9">
    <source>
        <dbReference type="Proteomes" id="UP000198424"/>
    </source>
</evidence>
<dbReference type="SUPFAM" id="SSF88659">
    <property type="entry name" value="Sigma3 and sigma4 domains of RNA polymerase sigma factors"/>
    <property type="match status" value="1"/>
</dbReference>
<feature type="domain" description="RNA polymerase sigma-70 region 2" evidence="6">
    <location>
        <begin position="24"/>
        <end position="91"/>
    </location>
</feature>
<name>A0ABX4CCF5_FLAHY</name>
<dbReference type="InterPro" id="IPR013249">
    <property type="entry name" value="RNA_pol_sigma70_r4_t2"/>
</dbReference>
<dbReference type="PANTHER" id="PTHR43133:SF8">
    <property type="entry name" value="RNA POLYMERASE SIGMA FACTOR HI_1459-RELATED"/>
    <property type="match status" value="1"/>
</dbReference>
<evidence type="ECO:0000259" key="6">
    <source>
        <dbReference type="Pfam" id="PF04542"/>
    </source>
</evidence>
<evidence type="ECO:0000256" key="4">
    <source>
        <dbReference type="ARBA" id="ARBA00023125"/>
    </source>
</evidence>
<dbReference type="Pfam" id="PF04542">
    <property type="entry name" value="Sigma70_r2"/>
    <property type="match status" value="1"/>
</dbReference>
<dbReference type="InterPro" id="IPR007627">
    <property type="entry name" value="RNA_pol_sigma70_r2"/>
</dbReference>
<keyword evidence="3" id="KW-0731">Sigma factor</keyword>
<protein>
    <submittedName>
        <fullName evidence="8">RNA polymerase</fullName>
    </submittedName>
</protein>
<feature type="domain" description="RNA polymerase sigma factor 70 region 4 type 2" evidence="7">
    <location>
        <begin position="123"/>
        <end position="175"/>
    </location>
</feature>
<dbReference type="RefSeq" id="WP_051885604.1">
    <property type="nucleotide sequence ID" value="NZ_JBEWQG010000010.1"/>
</dbReference>
<dbReference type="EMBL" id="MUGY01000027">
    <property type="protein sequence ID" value="OXA90917.1"/>
    <property type="molecule type" value="Genomic_DNA"/>
</dbReference>
<evidence type="ECO:0000256" key="2">
    <source>
        <dbReference type="ARBA" id="ARBA00023015"/>
    </source>
</evidence>
<dbReference type="Gene3D" id="1.10.1740.10">
    <property type="match status" value="1"/>
</dbReference>
<keyword evidence="9" id="KW-1185">Reference proteome</keyword>
<comment type="caution">
    <text evidence="8">The sequence shown here is derived from an EMBL/GenBank/DDBJ whole genome shotgun (WGS) entry which is preliminary data.</text>
</comment>
<evidence type="ECO:0000256" key="1">
    <source>
        <dbReference type="ARBA" id="ARBA00010641"/>
    </source>
</evidence>
<dbReference type="CDD" id="cd06171">
    <property type="entry name" value="Sigma70_r4"/>
    <property type="match status" value="1"/>
</dbReference>
<proteinExistence type="inferred from homology"/>
<dbReference type="NCBIfam" id="TIGR02937">
    <property type="entry name" value="sigma70-ECF"/>
    <property type="match status" value="1"/>
</dbReference>
<dbReference type="InterPro" id="IPR014284">
    <property type="entry name" value="RNA_pol_sigma-70_dom"/>
</dbReference>
<dbReference type="InterPro" id="IPR036388">
    <property type="entry name" value="WH-like_DNA-bd_sf"/>
</dbReference>